<evidence type="ECO:0000313" key="2">
    <source>
        <dbReference type="EMBL" id="KLV27222.1"/>
    </source>
</evidence>
<keyword evidence="1" id="KW-0175">Coiled coil</keyword>
<sequence>MEKRMKELEVKLSNLESAITTLEQTMSSLINQKVSKNEIVNAINISTEGIRIKGDKIQIDKNTLRDL</sequence>
<comment type="caution">
    <text evidence="2">The sequence shown here is derived from an EMBL/GenBank/DDBJ whole genome shotgun (WGS) entry which is preliminary data.</text>
</comment>
<feature type="coiled-coil region" evidence="1">
    <location>
        <begin position="5"/>
        <end position="32"/>
    </location>
</feature>
<gene>
    <name evidence="2" type="ORF">ABW02_06785</name>
</gene>
<keyword evidence="3" id="KW-1185">Reference proteome</keyword>
<proteinExistence type="predicted"/>
<dbReference type="PATRIC" id="fig|1397.4.peg.4031"/>
<accession>A0A0J1IMM1</accession>
<organism evidence="2 3">
    <name type="scientific">Niallia circulans</name>
    <name type="common">Bacillus circulans</name>
    <dbReference type="NCBI Taxonomy" id="1397"/>
    <lineage>
        <taxon>Bacteria</taxon>
        <taxon>Bacillati</taxon>
        <taxon>Bacillota</taxon>
        <taxon>Bacilli</taxon>
        <taxon>Bacillales</taxon>
        <taxon>Bacillaceae</taxon>
        <taxon>Niallia</taxon>
    </lineage>
</organism>
<evidence type="ECO:0000256" key="1">
    <source>
        <dbReference type="SAM" id="Coils"/>
    </source>
</evidence>
<evidence type="ECO:0000313" key="3">
    <source>
        <dbReference type="Proteomes" id="UP000036045"/>
    </source>
</evidence>
<reference evidence="2 3" key="1">
    <citation type="submission" date="2015-05" db="EMBL/GenBank/DDBJ databases">
        <title>Whole genome sequence and identification of bacterial endophytes from Costus igneus.</title>
        <authorList>
            <person name="Lee Y.P."/>
            <person name="Gan H.M."/>
            <person name="Eng W."/>
            <person name="Wheatley M.S."/>
            <person name="Caraballo A."/>
            <person name="Polter S."/>
            <person name="Savka M.A."/>
            <person name="Hudson A.O."/>
        </authorList>
    </citation>
    <scope>NUCLEOTIDE SEQUENCE [LARGE SCALE GENOMIC DNA]</scope>
    <source>
        <strain evidence="2 3">RIT379</strain>
    </source>
</reference>
<dbReference type="AlphaFoldDB" id="A0A0J1IMM1"/>
<protein>
    <submittedName>
        <fullName evidence="2">Uncharacterized protein</fullName>
    </submittedName>
</protein>
<name>A0A0J1IMM1_NIACI</name>
<dbReference type="EMBL" id="LDPH01000004">
    <property type="protein sequence ID" value="KLV27222.1"/>
    <property type="molecule type" value="Genomic_DNA"/>
</dbReference>
<dbReference type="Proteomes" id="UP000036045">
    <property type="component" value="Unassembled WGS sequence"/>
</dbReference>